<protein>
    <submittedName>
        <fullName evidence="1">Uncharacterized protein</fullName>
    </submittedName>
</protein>
<dbReference type="InterPro" id="IPR046167">
    <property type="entry name" value="DUF6169"/>
</dbReference>
<evidence type="ECO:0000313" key="1">
    <source>
        <dbReference type="EMBL" id="MUL28796.1"/>
    </source>
</evidence>
<keyword evidence="2" id="KW-1185">Reference proteome</keyword>
<dbReference type="Pfam" id="PF19666">
    <property type="entry name" value="DUF6169"/>
    <property type="match status" value="1"/>
</dbReference>
<dbReference type="RefSeq" id="WP_155716629.1">
    <property type="nucleotide sequence ID" value="NZ_VVIQ01000014.1"/>
</dbReference>
<organism evidence="1 2">
    <name type="scientific">Prevotella vespertina</name>
    <dbReference type="NCBI Taxonomy" id="2608404"/>
    <lineage>
        <taxon>Bacteria</taxon>
        <taxon>Pseudomonadati</taxon>
        <taxon>Bacteroidota</taxon>
        <taxon>Bacteroidia</taxon>
        <taxon>Bacteroidales</taxon>
        <taxon>Prevotellaceae</taxon>
        <taxon>Prevotella</taxon>
    </lineage>
</organism>
<accession>A0A7C9LEZ0</accession>
<gene>
    <name evidence="1" type="ORF">F0475_10920</name>
</gene>
<comment type="caution">
    <text evidence="1">The sequence shown here is derived from an EMBL/GenBank/DDBJ whole genome shotgun (WGS) entry which is preliminary data.</text>
</comment>
<name>A0A7C9LEZ0_9BACT</name>
<reference evidence="1 2" key="1">
    <citation type="submission" date="2019-09" db="EMBL/GenBank/DDBJ databases">
        <title>Prevotella A2879 sp. nov., isolated from an abscess of a patient.</title>
        <authorList>
            <person name="Buhl M."/>
            <person name="Oberhettinger P."/>
        </authorList>
    </citation>
    <scope>NUCLEOTIDE SEQUENCE [LARGE SCALE GENOMIC DNA]</scope>
    <source>
        <strain evidence="1 2">A2879</strain>
    </source>
</reference>
<dbReference type="Proteomes" id="UP000482295">
    <property type="component" value="Unassembled WGS sequence"/>
</dbReference>
<proteinExistence type="predicted"/>
<dbReference type="AlphaFoldDB" id="A0A7C9LEZ0"/>
<dbReference type="EMBL" id="VVIQ01000014">
    <property type="protein sequence ID" value="MUL28796.1"/>
    <property type="molecule type" value="Genomic_DNA"/>
</dbReference>
<sequence length="161" mass="19284">MIESNSLDHFEIVYNGLSGAYEFDTEDCHYIVTFIYYTDVMGLSYPIYSFGIERYPEDKRYHRKDHKVRNTILTILSLFFKNNENALVAVFDSSDGRQLVRRRLFSQWYEEFGRKDYCMLSDCFQIEHDTDYAMALFHRDHPGKDELTKAFNDLLKINFYN</sequence>
<evidence type="ECO:0000313" key="2">
    <source>
        <dbReference type="Proteomes" id="UP000482295"/>
    </source>
</evidence>